<protein>
    <submittedName>
        <fullName evidence="1">Uncharacterized protein</fullName>
    </submittedName>
</protein>
<name>A0A0A1FH77_9BURK</name>
<gene>
    <name evidence="1" type="ORF">LT85_3069</name>
</gene>
<dbReference type="Proteomes" id="UP000030302">
    <property type="component" value="Chromosome"/>
</dbReference>
<organism evidence="1 2">
    <name type="scientific">Collimonas arenae</name>
    <dbReference type="NCBI Taxonomy" id="279058"/>
    <lineage>
        <taxon>Bacteria</taxon>
        <taxon>Pseudomonadati</taxon>
        <taxon>Pseudomonadota</taxon>
        <taxon>Betaproteobacteria</taxon>
        <taxon>Burkholderiales</taxon>
        <taxon>Oxalobacteraceae</taxon>
        <taxon>Collimonas</taxon>
    </lineage>
</organism>
<evidence type="ECO:0000313" key="2">
    <source>
        <dbReference type="Proteomes" id="UP000030302"/>
    </source>
</evidence>
<dbReference type="EMBL" id="CP009962">
    <property type="protein sequence ID" value="AIY42227.1"/>
    <property type="molecule type" value="Genomic_DNA"/>
</dbReference>
<sequence length="73" mass="7630">MAELMLAVTHGCGPPCNCAGLSLCDGAGLNSTTIRSIPVYQEHRQAASCGRAQLATTVYFGSALRENGAWSSR</sequence>
<accession>A0A0A1FH77</accession>
<evidence type="ECO:0000313" key="1">
    <source>
        <dbReference type="EMBL" id="AIY42227.1"/>
    </source>
</evidence>
<dbReference type="KEGG" id="care:LT85_3069"/>
<dbReference type="STRING" id="279058.LT85_3069"/>
<keyword evidence="2" id="KW-1185">Reference proteome</keyword>
<dbReference type="HOGENOM" id="CLU_2698243_0_0_4"/>
<proteinExistence type="predicted"/>
<dbReference type="AlphaFoldDB" id="A0A0A1FH77"/>
<reference evidence="2" key="1">
    <citation type="journal article" date="2014" name="Soil Biol. Biochem.">
        <title>Structure and function of bacterial communities in ageing soils: Insights from the Mendocino ecological staircase.</title>
        <authorList>
            <person name="Uroz S."/>
            <person name="Tech J.J."/>
            <person name="Sawaya N.A."/>
            <person name="Frey-Klett P."/>
            <person name="Leveau J.H.J."/>
        </authorList>
    </citation>
    <scope>NUCLEOTIDE SEQUENCE [LARGE SCALE GENOMIC DNA]</scope>
    <source>
        <strain evidence="2">Cal35</strain>
    </source>
</reference>